<evidence type="ECO:0000259" key="2">
    <source>
        <dbReference type="Pfam" id="PF11268"/>
    </source>
</evidence>
<organism evidence="3 4">
    <name type="scientific">Trueperella pecoris</name>
    <dbReference type="NCBI Taxonomy" id="2733571"/>
    <lineage>
        <taxon>Bacteria</taxon>
        <taxon>Bacillati</taxon>
        <taxon>Actinomycetota</taxon>
        <taxon>Actinomycetes</taxon>
        <taxon>Actinomycetales</taxon>
        <taxon>Actinomycetaceae</taxon>
        <taxon>Trueperella</taxon>
    </lineage>
</organism>
<dbReference type="InterPro" id="IPR021421">
    <property type="entry name" value="DUF3071"/>
</dbReference>
<gene>
    <name evidence="3" type="ORF">INS90_04525</name>
</gene>
<dbReference type="RefSeq" id="WP_197555101.1">
    <property type="nucleotide sequence ID" value="NZ_CP063212.1"/>
</dbReference>
<dbReference type="AlphaFoldDB" id="A0A7M1R2L7"/>
<evidence type="ECO:0000313" key="3">
    <source>
        <dbReference type="EMBL" id="QOR48530.1"/>
    </source>
</evidence>
<evidence type="ECO:0000313" key="4">
    <source>
        <dbReference type="Proteomes" id="UP000594961"/>
    </source>
</evidence>
<proteinExistence type="predicted"/>
<feature type="domain" description="DUF3071" evidence="2">
    <location>
        <begin position="1"/>
        <end position="161"/>
    </location>
</feature>
<protein>
    <submittedName>
        <fullName evidence="3">DUF3071 domain-containing protein</fullName>
    </submittedName>
</protein>
<evidence type="ECO:0000256" key="1">
    <source>
        <dbReference type="SAM" id="MobiDB-lite"/>
    </source>
</evidence>
<dbReference type="NCBIfam" id="NF040712">
    <property type="entry name" value="SepH"/>
    <property type="match status" value="1"/>
</dbReference>
<sequence length="361" mass="39253">MIELELLGLQEGQKLSLNDSEGNRYVLPITDELRAALRTDVASPADDKPRPITPREIQAHFRAGLSVAEVSEITSFPPSQLNSLAYPIFAEREYTAQNARLYRQGHDAGGMTLEELVVSRLVARGVNTNDIEWDAHRDQGEPWILVARYRIGDTNHTALWTINTKAQTVAARNDEATWLTENQIPAPSNPWRRPNTPAVAQDEEPAPAEKISAIDARPASSGQPVDIDSMLESLNSKRGKSQPMPEPEFDGAHPADSEPEAAQDATILAFPSPKPEAAEDKSQKKAIVTPVSSLSTPPTAPTAESADEAEASDPQQPGNSQQALPGVGHDSATAPKPAKKRRNRPAMPSWDEIVFGYSKDD</sequence>
<accession>A0A7M1R2L7</accession>
<reference evidence="3 4" key="1">
    <citation type="submission" date="2020-10" db="EMBL/GenBank/DDBJ databases">
        <title>Trueperella pecoris sp. nov. isolated from bovine and porcine specimens.</title>
        <authorList>
            <person name="Schoenecker L."/>
            <person name="Schnydrig P."/>
            <person name="Brodard I."/>
            <person name="Thomann A."/>
            <person name="Hemphill A."/>
            <person name="Rodriguez-Campos S."/>
            <person name="Perreten V."/>
            <person name="Jores J."/>
            <person name="Kittl S."/>
        </authorList>
    </citation>
    <scope>NUCLEOTIDE SEQUENCE [LARGE SCALE GENOMIC DNA]</scope>
    <source>
        <strain evidence="3 4">19OD0592</strain>
    </source>
</reference>
<feature type="region of interest" description="Disordered" evidence="1">
    <location>
        <begin position="180"/>
        <end position="361"/>
    </location>
</feature>
<dbReference type="EMBL" id="CP063212">
    <property type="protein sequence ID" value="QOR48530.1"/>
    <property type="molecule type" value="Genomic_DNA"/>
</dbReference>
<feature type="compositionally biased region" description="Low complexity" evidence="1">
    <location>
        <begin position="288"/>
        <end position="304"/>
    </location>
</feature>
<name>A0A7M1R2L7_9ACTO</name>
<dbReference type="InterPro" id="IPR047682">
    <property type="entry name" value="SepH-like"/>
</dbReference>
<dbReference type="Pfam" id="PF11268">
    <property type="entry name" value="DUF3071"/>
    <property type="match status" value="1"/>
</dbReference>
<dbReference type="Proteomes" id="UP000594961">
    <property type="component" value="Chromosome"/>
</dbReference>